<reference evidence="3" key="1">
    <citation type="submission" date="2022-03" db="EMBL/GenBank/DDBJ databases">
        <authorList>
            <person name="Leyn A S."/>
        </authorList>
    </citation>
    <scope>NUCLEOTIDE SEQUENCE</scope>
    <source>
        <strain evidence="3">Streptomyces globisporus 4-3</strain>
    </source>
</reference>
<dbReference type="EMBL" id="CAKXYP010000002">
    <property type="protein sequence ID" value="CAH9413628.1"/>
    <property type="molecule type" value="Genomic_DNA"/>
</dbReference>
<keyword evidence="1" id="KW-0175">Coiled coil</keyword>
<evidence type="ECO:0000256" key="1">
    <source>
        <dbReference type="SAM" id="Coils"/>
    </source>
</evidence>
<comment type="caution">
    <text evidence="3">The sequence shown here is derived from an EMBL/GenBank/DDBJ whole genome shotgun (WGS) entry which is preliminary data.</text>
</comment>
<feature type="region of interest" description="Disordered" evidence="2">
    <location>
        <begin position="23"/>
        <end position="58"/>
    </location>
</feature>
<sequence>MSYSERWQELFGQAEDGAAMRLASASSNSGADGGGTGNLKYSKGPWTSASGTAGDLRTRAETSRTVLGRGHEGVEAGATGFSSVAALKSVLKSWEERLRAVRDECEKLEGNLLTVAKEMGESETAVKASLKGVDVPDKADEKR</sequence>
<organism evidence="3 4">
    <name type="scientific">Streptomyces globisporus</name>
    <dbReference type="NCBI Taxonomy" id="1908"/>
    <lineage>
        <taxon>Bacteria</taxon>
        <taxon>Bacillati</taxon>
        <taxon>Actinomycetota</taxon>
        <taxon>Actinomycetes</taxon>
        <taxon>Kitasatosporales</taxon>
        <taxon>Streptomycetaceae</taxon>
        <taxon>Streptomyces</taxon>
    </lineage>
</organism>
<gene>
    <name evidence="3" type="ORF">SGL43_00627</name>
</gene>
<evidence type="ECO:0000313" key="4">
    <source>
        <dbReference type="Proteomes" id="UP001154015"/>
    </source>
</evidence>
<evidence type="ECO:0008006" key="5">
    <source>
        <dbReference type="Google" id="ProtNLM"/>
    </source>
</evidence>
<accession>A0ABN8UYR0</accession>
<dbReference type="RefSeq" id="WP_030799386.1">
    <property type="nucleotide sequence ID" value="NZ_BMTG01000001.1"/>
</dbReference>
<proteinExistence type="predicted"/>
<evidence type="ECO:0000313" key="3">
    <source>
        <dbReference type="EMBL" id="CAH9413628.1"/>
    </source>
</evidence>
<evidence type="ECO:0000256" key="2">
    <source>
        <dbReference type="SAM" id="MobiDB-lite"/>
    </source>
</evidence>
<name>A0ABN8UYR0_STRGL</name>
<protein>
    <recommendedName>
        <fullName evidence="5">Amino acid ABC transporter permease</fullName>
    </recommendedName>
</protein>
<keyword evidence="4" id="KW-1185">Reference proteome</keyword>
<feature type="coiled-coil region" evidence="1">
    <location>
        <begin position="84"/>
        <end position="118"/>
    </location>
</feature>
<dbReference type="Proteomes" id="UP001154015">
    <property type="component" value="Unassembled WGS sequence"/>
</dbReference>